<keyword evidence="4" id="KW-1185">Reference proteome</keyword>
<evidence type="ECO:0000313" key="4">
    <source>
        <dbReference type="Proteomes" id="UP001501444"/>
    </source>
</evidence>
<dbReference type="PANTHER" id="PTHR43364">
    <property type="entry name" value="NADH-SPECIFIC METHYLGLYOXAL REDUCTASE-RELATED"/>
    <property type="match status" value="1"/>
</dbReference>
<name>A0ABP5U045_9ACTN</name>
<evidence type="ECO:0000313" key="3">
    <source>
        <dbReference type="EMBL" id="GAA2365850.1"/>
    </source>
</evidence>
<dbReference type="Gene3D" id="3.20.20.100">
    <property type="entry name" value="NADP-dependent oxidoreductase domain"/>
    <property type="match status" value="1"/>
</dbReference>
<gene>
    <name evidence="3" type="ORF">GCM10010170_064590</name>
</gene>
<accession>A0ABP5U045</accession>
<proteinExistence type="predicted"/>
<dbReference type="InterPro" id="IPR023210">
    <property type="entry name" value="NADP_OxRdtase_dom"/>
</dbReference>
<organism evidence="3 4">
    <name type="scientific">Dactylosporangium salmoneum</name>
    <dbReference type="NCBI Taxonomy" id="53361"/>
    <lineage>
        <taxon>Bacteria</taxon>
        <taxon>Bacillati</taxon>
        <taxon>Actinomycetota</taxon>
        <taxon>Actinomycetes</taxon>
        <taxon>Micromonosporales</taxon>
        <taxon>Micromonosporaceae</taxon>
        <taxon>Dactylosporangium</taxon>
    </lineage>
</organism>
<evidence type="ECO:0000259" key="2">
    <source>
        <dbReference type="Pfam" id="PF00248"/>
    </source>
</evidence>
<reference evidence="4" key="1">
    <citation type="journal article" date="2019" name="Int. J. Syst. Evol. Microbiol.">
        <title>The Global Catalogue of Microorganisms (GCM) 10K type strain sequencing project: providing services to taxonomists for standard genome sequencing and annotation.</title>
        <authorList>
            <consortium name="The Broad Institute Genomics Platform"/>
            <consortium name="The Broad Institute Genome Sequencing Center for Infectious Disease"/>
            <person name="Wu L."/>
            <person name="Ma J."/>
        </authorList>
    </citation>
    <scope>NUCLEOTIDE SEQUENCE [LARGE SCALE GENOMIC DNA]</scope>
    <source>
        <strain evidence="4">JCM 3272</strain>
    </source>
</reference>
<dbReference type="InterPro" id="IPR036812">
    <property type="entry name" value="NAD(P)_OxRdtase_dom_sf"/>
</dbReference>
<dbReference type="Proteomes" id="UP001501444">
    <property type="component" value="Unassembled WGS sequence"/>
</dbReference>
<dbReference type="Pfam" id="PF00248">
    <property type="entry name" value="Aldo_ket_red"/>
    <property type="match status" value="1"/>
</dbReference>
<feature type="domain" description="NADP-dependent oxidoreductase" evidence="2">
    <location>
        <begin position="16"/>
        <end position="316"/>
    </location>
</feature>
<dbReference type="InterPro" id="IPR050523">
    <property type="entry name" value="AKR_Detox_Biosynth"/>
</dbReference>
<dbReference type="EMBL" id="BAAARV010000062">
    <property type="protein sequence ID" value="GAA2365850.1"/>
    <property type="molecule type" value="Genomic_DNA"/>
</dbReference>
<dbReference type="CDD" id="cd19080">
    <property type="entry name" value="AKR_AKR9A_9B"/>
    <property type="match status" value="1"/>
</dbReference>
<evidence type="ECO:0000256" key="1">
    <source>
        <dbReference type="ARBA" id="ARBA00023002"/>
    </source>
</evidence>
<comment type="caution">
    <text evidence="3">The sequence shown here is derived from an EMBL/GenBank/DDBJ whole genome shotgun (WGS) entry which is preliminary data.</text>
</comment>
<dbReference type="SUPFAM" id="SSF51430">
    <property type="entry name" value="NAD(P)-linked oxidoreductase"/>
    <property type="match status" value="1"/>
</dbReference>
<protein>
    <submittedName>
        <fullName evidence="3">Aldo/keto reductase</fullName>
    </submittedName>
</protein>
<sequence>MDEYFLLGPTGLRVSPLGLGTMTFGAAGWHAGEDAARAIFRRYLDRGGNFVDTADIYSGGAAEELLGRLIRETGARDRLVLATKFGGPTDPTDPNARGNGRKHMLAALDASLRRLGTDHVDVYWLHLWDRVSGPEEVMATFDALVRSGKVRAAGLSNVPAWWAAKAQTLARHRGWEPVAALQLEYSLIERTLEFEHLPAALDLGMSIVPWSPLGNGLLTGKYSRAIGPGAGRLAPDSGWPLPVDPDDRQWGIVDALRSVAADLGRSPAQVALRWLAGRPAVTGTLIGATTVEQLDANLAALSFGLPRELRERLDAASAPPALTTPHSLFARFPATPRTVPCRECQAPLC</sequence>
<dbReference type="PANTHER" id="PTHR43364:SF4">
    <property type="entry name" value="NAD(P)-LINKED OXIDOREDUCTASE SUPERFAMILY PROTEIN"/>
    <property type="match status" value="1"/>
</dbReference>
<keyword evidence="1" id="KW-0560">Oxidoreductase</keyword>